<dbReference type="EMBL" id="GBRH01272399">
    <property type="protein sequence ID" value="JAD25496.1"/>
    <property type="molecule type" value="Transcribed_RNA"/>
</dbReference>
<evidence type="ECO:0000313" key="1">
    <source>
        <dbReference type="EMBL" id="JAD25496.1"/>
    </source>
</evidence>
<sequence>MIYIINGWFCETSIMNYEFCFFLSSLVM</sequence>
<accession>A0A0A8YHL5</accession>
<dbReference type="AlphaFoldDB" id="A0A0A8YHL5"/>
<proteinExistence type="predicted"/>
<protein>
    <submittedName>
        <fullName evidence="1">Uncharacterized protein</fullName>
    </submittedName>
</protein>
<name>A0A0A8YHL5_ARUDO</name>
<reference evidence="1" key="2">
    <citation type="journal article" date="2015" name="Data Brief">
        <title>Shoot transcriptome of the giant reed, Arundo donax.</title>
        <authorList>
            <person name="Barrero R.A."/>
            <person name="Guerrero F.D."/>
            <person name="Moolhuijzen P."/>
            <person name="Goolsby J.A."/>
            <person name="Tidwell J."/>
            <person name="Bellgard S.E."/>
            <person name="Bellgard M.I."/>
        </authorList>
    </citation>
    <scope>NUCLEOTIDE SEQUENCE</scope>
    <source>
        <tissue evidence="1">Shoot tissue taken approximately 20 cm above the soil surface</tissue>
    </source>
</reference>
<reference evidence="1" key="1">
    <citation type="submission" date="2014-09" db="EMBL/GenBank/DDBJ databases">
        <authorList>
            <person name="Magalhaes I.L.F."/>
            <person name="Oliveira U."/>
            <person name="Santos F.R."/>
            <person name="Vidigal T.H.D.A."/>
            <person name="Brescovit A.D."/>
            <person name="Santos A.J."/>
        </authorList>
    </citation>
    <scope>NUCLEOTIDE SEQUENCE</scope>
    <source>
        <tissue evidence="1">Shoot tissue taken approximately 20 cm above the soil surface</tissue>
    </source>
</reference>
<organism evidence="1">
    <name type="scientific">Arundo donax</name>
    <name type="common">Giant reed</name>
    <name type="synonym">Donax arundinaceus</name>
    <dbReference type="NCBI Taxonomy" id="35708"/>
    <lineage>
        <taxon>Eukaryota</taxon>
        <taxon>Viridiplantae</taxon>
        <taxon>Streptophyta</taxon>
        <taxon>Embryophyta</taxon>
        <taxon>Tracheophyta</taxon>
        <taxon>Spermatophyta</taxon>
        <taxon>Magnoliopsida</taxon>
        <taxon>Liliopsida</taxon>
        <taxon>Poales</taxon>
        <taxon>Poaceae</taxon>
        <taxon>PACMAD clade</taxon>
        <taxon>Arundinoideae</taxon>
        <taxon>Arundineae</taxon>
        <taxon>Arundo</taxon>
    </lineage>
</organism>